<proteinExistence type="predicted"/>
<dbReference type="InterPro" id="IPR038305">
    <property type="entry name" value="HeLo_sf"/>
</dbReference>
<evidence type="ECO:0000259" key="2">
    <source>
        <dbReference type="Pfam" id="PF14479"/>
    </source>
</evidence>
<dbReference type="Proteomes" id="UP000800097">
    <property type="component" value="Unassembled WGS sequence"/>
</dbReference>
<sequence>MPGVATPSSPPAAAPPPPPHTKAQILANVCTLAAQFSSCVEVFNLIHPAKPTDHAQRVALAKLGIQQGRLLIWGDAVGISAPPRTIARSMIPSRPAPTNPDPTLPVPFALRNPRLDEPETYQKVRAALNQIAGRPAYLTREELMAKYGLKSPKRFGPTLFEYPALDTNRLESFREKYSLLQDLARQERGRPEGRRGLSMTAQRWVVQDVNKFCDFISTIKTEVDGLVELMGVKEQVDRGMKSDIRAMGWHPDLSKQAIRQDSEKLRLIREACRVDYPEYIEVTETALKNLGEELREAGEQVRSASLPSSVYSAMAVAAAEDEGGVTLEEEEQERRRTTEEKDKEKEREKSPGFLSLFRLPIWSRSPNKLPQRGTRSTPTTPGPGSLLADEGSEEDKPRQRFQSEGYLTAVRSLERRVGADEEPEHDDELQSERSKSMSAVSDEFTQLRPVDSLLSQLGDVPTLKEEGGVVSLPATNTADKLAKRHDMPKGPGGVETEDTQVKAHDWAEGG</sequence>
<feature type="domain" description="Prion-inhibition and propagation HeLo" evidence="2">
    <location>
        <begin position="30"/>
        <end position="267"/>
    </location>
</feature>
<dbReference type="AlphaFoldDB" id="A0A6A6JWH3"/>
<name>A0A6A6JWH3_WESOR</name>
<feature type="compositionally biased region" description="Basic and acidic residues" evidence="1">
    <location>
        <begin position="332"/>
        <end position="350"/>
    </location>
</feature>
<keyword evidence="4" id="KW-1185">Reference proteome</keyword>
<feature type="compositionally biased region" description="Pro residues" evidence="1">
    <location>
        <begin position="8"/>
        <end position="20"/>
    </location>
</feature>
<reference evidence="3" key="1">
    <citation type="journal article" date="2020" name="Stud. Mycol.">
        <title>101 Dothideomycetes genomes: a test case for predicting lifestyles and emergence of pathogens.</title>
        <authorList>
            <person name="Haridas S."/>
            <person name="Albert R."/>
            <person name="Binder M."/>
            <person name="Bloem J."/>
            <person name="Labutti K."/>
            <person name="Salamov A."/>
            <person name="Andreopoulos B."/>
            <person name="Baker S."/>
            <person name="Barry K."/>
            <person name="Bills G."/>
            <person name="Bluhm B."/>
            <person name="Cannon C."/>
            <person name="Castanera R."/>
            <person name="Culley D."/>
            <person name="Daum C."/>
            <person name="Ezra D."/>
            <person name="Gonzalez J."/>
            <person name="Henrissat B."/>
            <person name="Kuo A."/>
            <person name="Liang C."/>
            <person name="Lipzen A."/>
            <person name="Lutzoni F."/>
            <person name="Magnuson J."/>
            <person name="Mondo S."/>
            <person name="Nolan M."/>
            <person name="Ohm R."/>
            <person name="Pangilinan J."/>
            <person name="Park H.-J."/>
            <person name="Ramirez L."/>
            <person name="Alfaro M."/>
            <person name="Sun H."/>
            <person name="Tritt A."/>
            <person name="Yoshinaga Y."/>
            <person name="Zwiers L.-H."/>
            <person name="Turgeon B."/>
            <person name="Goodwin S."/>
            <person name="Spatafora J."/>
            <person name="Crous P."/>
            <person name="Grigoriev I."/>
        </authorList>
    </citation>
    <scope>NUCLEOTIDE SEQUENCE</scope>
    <source>
        <strain evidence="3">CBS 379.55</strain>
    </source>
</reference>
<dbReference type="Pfam" id="PF14479">
    <property type="entry name" value="HeLo"/>
    <property type="match status" value="1"/>
</dbReference>
<protein>
    <recommendedName>
        <fullName evidence="2">Prion-inhibition and propagation HeLo domain-containing protein</fullName>
    </recommendedName>
</protein>
<dbReference type="GeneID" id="54550529"/>
<dbReference type="InterPro" id="IPR029498">
    <property type="entry name" value="HeLo_dom"/>
</dbReference>
<organism evidence="3 4">
    <name type="scientific">Westerdykella ornata</name>
    <dbReference type="NCBI Taxonomy" id="318751"/>
    <lineage>
        <taxon>Eukaryota</taxon>
        <taxon>Fungi</taxon>
        <taxon>Dikarya</taxon>
        <taxon>Ascomycota</taxon>
        <taxon>Pezizomycotina</taxon>
        <taxon>Dothideomycetes</taxon>
        <taxon>Pleosporomycetidae</taxon>
        <taxon>Pleosporales</taxon>
        <taxon>Sporormiaceae</taxon>
        <taxon>Westerdykella</taxon>
    </lineage>
</organism>
<feature type="region of interest" description="Disordered" evidence="1">
    <location>
        <begin position="1"/>
        <end position="20"/>
    </location>
</feature>
<gene>
    <name evidence="3" type="ORF">EI97DRAFT_429052</name>
</gene>
<feature type="region of interest" description="Disordered" evidence="1">
    <location>
        <begin position="320"/>
        <end position="350"/>
    </location>
</feature>
<dbReference type="OrthoDB" id="20872at2759"/>
<dbReference type="EMBL" id="ML986484">
    <property type="protein sequence ID" value="KAF2280961.1"/>
    <property type="molecule type" value="Genomic_DNA"/>
</dbReference>
<evidence type="ECO:0000313" key="4">
    <source>
        <dbReference type="Proteomes" id="UP000800097"/>
    </source>
</evidence>
<feature type="region of interest" description="Disordered" evidence="1">
    <location>
        <begin position="364"/>
        <end position="442"/>
    </location>
</feature>
<feature type="compositionally biased region" description="Basic and acidic residues" evidence="1">
    <location>
        <begin position="499"/>
        <end position="510"/>
    </location>
</feature>
<feature type="compositionally biased region" description="Low complexity" evidence="1">
    <location>
        <begin position="372"/>
        <end position="385"/>
    </location>
</feature>
<feature type="region of interest" description="Disordered" evidence="1">
    <location>
        <begin position="468"/>
        <end position="510"/>
    </location>
</feature>
<dbReference type="Gene3D" id="1.20.120.1020">
    <property type="entry name" value="Prion-inhibition and propagation, HeLo domain"/>
    <property type="match status" value="1"/>
</dbReference>
<feature type="compositionally biased region" description="Acidic residues" evidence="1">
    <location>
        <begin position="320"/>
        <end position="331"/>
    </location>
</feature>
<dbReference type="RefSeq" id="XP_033658498.1">
    <property type="nucleotide sequence ID" value="XM_033797354.1"/>
</dbReference>
<evidence type="ECO:0000256" key="1">
    <source>
        <dbReference type="SAM" id="MobiDB-lite"/>
    </source>
</evidence>
<accession>A0A6A6JWH3</accession>
<evidence type="ECO:0000313" key="3">
    <source>
        <dbReference type="EMBL" id="KAF2280961.1"/>
    </source>
</evidence>